<comment type="cofactor">
    <cofactor evidence="1">
        <name>Mg(2+)</name>
        <dbReference type="ChEBI" id="CHEBI:18420"/>
    </cofactor>
</comment>
<dbReference type="Pfam" id="PF08245">
    <property type="entry name" value="Mur_ligase_M"/>
    <property type="match status" value="1"/>
</dbReference>
<dbReference type="InterPro" id="IPR036565">
    <property type="entry name" value="Mur-like_cat_sf"/>
</dbReference>
<dbReference type="Pfam" id="PF02875">
    <property type="entry name" value="Mur_ligase_C"/>
    <property type="match status" value="1"/>
</dbReference>
<evidence type="ECO:0000313" key="16">
    <source>
        <dbReference type="EMBL" id="HIZ07511.1"/>
    </source>
</evidence>
<dbReference type="NCBIfam" id="TIGR01499">
    <property type="entry name" value="folC"/>
    <property type="match status" value="1"/>
</dbReference>
<feature type="domain" description="Mur ligase central" evidence="15">
    <location>
        <begin position="51"/>
        <end position="198"/>
    </location>
</feature>
<dbReference type="GO" id="GO:0005829">
    <property type="term" value="C:cytosol"/>
    <property type="evidence" value="ECO:0007669"/>
    <property type="project" value="TreeGrafter"/>
</dbReference>
<evidence type="ECO:0000313" key="17">
    <source>
        <dbReference type="Proteomes" id="UP000824024"/>
    </source>
</evidence>
<dbReference type="AlphaFoldDB" id="A0A9D2IGA9"/>
<accession>A0A9D2IGA9</accession>
<sequence>MCKEETGVQYKNAVEYLLSIPKFTKKNSLDHTKELLGTLGNPQDQMKIIHVAGSNGKGSVCMFLDHILRAAGKKTGLFTSPHLEDIRERFVIDGAMCSKEEFLEAYREVSLAVDIMKKKNFPHPTFFEFIFAMGVVLFSRAGVEYAVLETGLGGRLDATNSISRPLVTVITSISLEHTEILGDTIEKIAGEKAGILKPGVPVVCDGTSEEGAAVIEQKARELGCPCCVIRPDMCKIREIKNKFIDFSIFTEYDNGTSWNIPFVSAYQAMNGALAVTAVRMLTRGDGKWDEAIRTGLQNARWPGRMEEIRPEIYLDGAHNTAGIREFIRTAAFLCREDSKKPLLLFSMVKEKDYHETIRLLTKAQLWESVTVTLIPGQRGLSETELLKTFQEDGREDTSCFHDYREAFQSVYRKKSPGQKLFCTGSLYFIGALRNYIKTIKQEEQK</sequence>
<dbReference type="EC" id="6.3.2.17" evidence="3"/>
<keyword evidence="8 13" id="KW-0067">ATP-binding</keyword>
<evidence type="ECO:0000256" key="12">
    <source>
        <dbReference type="ARBA" id="ARBA00047493"/>
    </source>
</evidence>
<name>A0A9D2IGA9_9FIRM</name>
<evidence type="ECO:0000256" key="9">
    <source>
        <dbReference type="ARBA" id="ARBA00022842"/>
    </source>
</evidence>
<proteinExistence type="inferred from homology"/>
<dbReference type="SUPFAM" id="SSF53623">
    <property type="entry name" value="MurD-like peptide ligases, catalytic domain"/>
    <property type="match status" value="1"/>
</dbReference>
<evidence type="ECO:0000256" key="13">
    <source>
        <dbReference type="PIRNR" id="PIRNR001563"/>
    </source>
</evidence>
<dbReference type="Proteomes" id="UP000824024">
    <property type="component" value="Unassembled WGS sequence"/>
</dbReference>
<dbReference type="FunFam" id="3.40.1190.10:FF:000011">
    <property type="entry name" value="Folylpolyglutamate synthase/dihydrofolate synthase"/>
    <property type="match status" value="1"/>
</dbReference>
<evidence type="ECO:0000256" key="5">
    <source>
        <dbReference type="ARBA" id="ARBA00022598"/>
    </source>
</evidence>
<evidence type="ECO:0000256" key="10">
    <source>
        <dbReference type="ARBA" id="ARBA00030592"/>
    </source>
</evidence>
<dbReference type="EMBL" id="DXCH01000176">
    <property type="protein sequence ID" value="HIZ07511.1"/>
    <property type="molecule type" value="Genomic_DNA"/>
</dbReference>
<evidence type="ECO:0000256" key="7">
    <source>
        <dbReference type="ARBA" id="ARBA00022741"/>
    </source>
</evidence>
<dbReference type="Gene3D" id="3.90.190.20">
    <property type="entry name" value="Mur ligase, C-terminal domain"/>
    <property type="match status" value="1"/>
</dbReference>
<keyword evidence="4" id="KW-0554">One-carbon metabolism</keyword>
<keyword evidence="5 13" id="KW-0436">Ligase</keyword>
<dbReference type="InterPro" id="IPR036615">
    <property type="entry name" value="Mur_ligase_C_dom_sf"/>
</dbReference>
<dbReference type="InterPro" id="IPR001645">
    <property type="entry name" value="Folylpolyglutamate_synth"/>
</dbReference>
<dbReference type="SUPFAM" id="SSF53244">
    <property type="entry name" value="MurD-like peptide ligases, peptide-binding domain"/>
    <property type="match status" value="1"/>
</dbReference>
<dbReference type="GO" id="GO:0006730">
    <property type="term" value="P:one-carbon metabolic process"/>
    <property type="evidence" value="ECO:0007669"/>
    <property type="project" value="UniProtKB-KW"/>
</dbReference>
<comment type="catalytic activity">
    <reaction evidence="12">
        <text>(6S)-5,6,7,8-tetrahydrofolyl-(gamma-L-Glu)(n) + L-glutamate + ATP = (6S)-5,6,7,8-tetrahydrofolyl-(gamma-L-Glu)(n+1) + ADP + phosphate + H(+)</text>
        <dbReference type="Rhea" id="RHEA:10580"/>
        <dbReference type="Rhea" id="RHEA-COMP:14738"/>
        <dbReference type="Rhea" id="RHEA-COMP:14740"/>
        <dbReference type="ChEBI" id="CHEBI:15378"/>
        <dbReference type="ChEBI" id="CHEBI:29985"/>
        <dbReference type="ChEBI" id="CHEBI:30616"/>
        <dbReference type="ChEBI" id="CHEBI:43474"/>
        <dbReference type="ChEBI" id="CHEBI:141005"/>
        <dbReference type="ChEBI" id="CHEBI:456216"/>
        <dbReference type="EC" id="6.3.2.17"/>
    </reaction>
</comment>
<evidence type="ECO:0000256" key="4">
    <source>
        <dbReference type="ARBA" id="ARBA00022563"/>
    </source>
</evidence>
<reference evidence="16" key="1">
    <citation type="journal article" date="2021" name="PeerJ">
        <title>Extensive microbial diversity within the chicken gut microbiome revealed by metagenomics and culture.</title>
        <authorList>
            <person name="Gilroy R."/>
            <person name="Ravi A."/>
            <person name="Getino M."/>
            <person name="Pursley I."/>
            <person name="Horton D.L."/>
            <person name="Alikhan N.F."/>
            <person name="Baker D."/>
            <person name="Gharbi K."/>
            <person name="Hall N."/>
            <person name="Watson M."/>
            <person name="Adriaenssens E.M."/>
            <person name="Foster-Nyarko E."/>
            <person name="Jarju S."/>
            <person name="Secka A."/>
            <person name="Antonio M."/>
            <person name="Oren A."/>
            <person name="Chaudhuri R.R."/>
            <person name="La Ragione R."/>
            <person name="Hildebrand F."/>
            <person name="Pallen M.J."/>
        </authorList>
    </citation>
    <scope>NUCLEOTIDE SEQUENCE</scope>
    <source>
        <strain evidence="16">CHK192-9172</strain>
    </source>
</reference>
<evidence type="ECO:0000256" key="11">
    <source>
        <dbReference type="ARBA" id="ARBA00030876"/>
    </source>
</evidence>
<reference evidence="16" key="2">
    <citation type="submission" date="2021-04" db="EMBL/GenBank/DDBJ databases">
        <authorList>
            <person name="Gilroy R."/>
        </authorList>
    </citation>
    <scope>NUCLEOTIDE SEQUENCE</scope>
    <source>
        <strain evidence="16">CHK192-9172</strain>
    </source>
</reference>
<dbReference type="PANTHER" id="PTHR11136:SF5">
    <property type="entry name" value="FOLYLPOLYGLUTAMATE SYNTHASE, MITOCHONDRIAL"/>
    <property type="match status" value="1"/>
</dbReference>
<organism evidence="16 17">
    <name type="scientific">Candidatus Eubacterium avistercoris</name>
    <dbReference type="NCBI Taxonomy" id="2838567"/>
    <lineage>
        <taxon>Bacteria</taxon>
        <taxon>Bacillati</taxon>
        <taxon>Bacillota</taxon>
        <taxon>Clostridia</taxon>
        <taxon>Eubacteriales</taxon>
        <taxon>Eubacteriaceae</taxon>
        <taxon>Eubacterium</taxon>
    </lineage>
</organism>
<evidence type="ECO:0000256" key="2">
    <source>
        <dbReference type="ARBA" id="ARBA00005150"/>
    </source>
</evidence>
<dbReference type="Gene3D" id="3.40.1190.10">
    <property type="entry name" value="Mur-like, catalytic domain"/>
    <property type="match status" value="1"/>
</dbReference>
<comment type="caution">
    <text evidence="16">The sequence shown here is derived from an EMBL/GenBank/DDBJ whole genome shotgun (WGS) entry which is preliminary data.</text>
</comment>
<feature type="domain" description="Mur ligase C-terminal" evidence="14">
    <location>
        <begin position="303"/>
        <end position="425"/>
    </location>
</feature>
<protein>
    <recommendedName>
        <fullName evidence="3">tetrahydrofolate synthase</fullName>
        <ecNumber evidence="3">6.3.2.17</ecNumber>
    </recommendedName>
    <alternativeName>
        <fullName evidence="11">Folylpoly-gamma-glutamate synthetase</fullName>
    </alternativeName>
    <alternativeName>
        <fullName evidence="10">Tetrahydrofolylpolyglutamate synthase</fullName>
    </alternativeName>
</protein>
<gene>
    <name evidence="16" type="ORF">IAA08_06205</name>
</gene>
<evidence type="ECO:0000259" key="14">
    <source>
        <dbReference type="Pfam" id="PF02875"/>
    </source>
</evidence>
<evidence type="ECO:0000256" key="6">
    <source>
        <dbReference type="ARBA" id="ARBA00022723"/>
    </source>
</evidence>
<evidence type="ECO:0000259" key="15">
    <source>
        <dbReference type="Pfam" id="PF08245"/>
    </source>
</evidence>
<dbReference type="PIRSF" id="PIRSF001563">
    <property type="entry name" value="Folylpolyglu_synth"/>
    <property type="match status" value="1"/>
</dbReference>
<dbReference type="GO" id="GO:0005524">
    <property type="term" value="F:ATP binding"/>
    <property type="evidence" value="ECO:0007669"/>
    <property type="project" value="UniProtKB-KW"/>
</dbReference>
<dbReference type="InterPro" id="IPR004101">
    <property type="entry name" value="Mur_ligase_C"/>
</dbReference>
<comment type="similarity">
    <text evidence="13">Belongs to the folylpolyglutamate synthase family.</text>
</comment>
<dbReference type="GO" id="GO:0046872">
    <property type="term" value="F:metal ion binding"/>
    <property type="evidence" value="ECO:0007669"/>
    <property type="project" value="UniProtKB-KW"/>
</dbReference>
<keyword evidence="9" id="KW-0460">Magnesium</keyword>
<dbReference type="GO" id="GO:0004326">
    <property type="term" value="F:tetrahydrofolylpolyglutamate synthase activity"/>
    <property type="evidence" value="ECO:0007669"/>
    <property type="project" value="UniProtKB-EC"/>
</dbReference>
<evidence type="ECO:0000256" key="1">
    <source>
        <dbReference type="ARBA" id="ARBA00001946"/>
    </source>
</evidence>
<dbReference type="InterPro" id="IPR013221">
    <property type="entry name" value="Mur_ligase_cen"/>
</dbReference>
<dbReference type="PANTHER" id="PTHR11136">
    <property type="entry name" value="FOLYLPOLYGLUTAMATE SYNTHASE-RELATED"/>
    <property type="match status" value="1"/>
</dbReference>
<keyword evidence="7 13" id="KW-0547">Nucleotide-binding</keyword>
<keyword evidence="6" id="KW-0479">Metal-binding</keyword>
<evidence type="ECO:0000256" key="8">
    <source>
        <dbReference type="ARBA" id="ARBA00022840"/>
    </source>
</evidence>
<comment type="pathway">
    <text evidence="2">Cofactor biosynthesis; tetrahydrofolylpolyglutamate biosynthesis.</text>
</comment>
<evidence type="ECO:0000256" key="3">
    <source>
        <dbReference type="ARBA" id="ARBA00013025"/>
    </source>
</evidence>